<evidence type="ECO:0000313" key="12">
    <source>
        <dbReference type="Proteomes" id="UP001161757"/>
    </source>
</evidence>
<dbReference type="Gene3D" id="1.20.1050.40">
    <property type="entry name" value="Endopeptidase. Chain P, domain 1"/>
    <property type="match status" value="1"/>
</dbReference>
<dbReference type="GO" id="GO:0006518">
    <property type="term" value="P:peptide metabolic process"/>
    <property type="evidence" value="ECO:0007669"/>
    <property type="project" value="TreeGrafter"/>
</dbReference>
<feature type="domain" description="Peptidase M3A/M3B catalytic" evidence="10">
    <location>
        <begin position="217"/>
        <end position="713"/>
    </location>
</feature>
<proteinExistence type="inferred from homology"/>
<evidence type="ECO:0000256" key="2">
    <source>
        <dbReference type="ARBA" id="ARBA00006040"/>
    </source>
</evidence>
<name>A0AAN6F1Y7_EXODE</name>
<evidence type="ECO:0000259" key="10">
    <source>
        <dbReference type="Pfam" id="PF01432"/>
    </source>
</evidence>
<dbReference type="Gene3D" id="3.40.390.10">
    <property type="entry name" value="Collagenase (Catalytic Domain)"/>
    <property type="match status" value="1"/>
</dbReference>
<evidence type="ECO:0000256" key="6">
    <source>
        <dbReference type="ARBA" id="ARBA00022801"/>
    </source>
</evidence>
<evidence type="ECO:0000256" key="1">
    <source>
        <dbReference type="ARBA" id="ARBA00004496"/>
    </source>
</evidence>
<dbReference type="AlphaFoldDB" id="A0AAN6F1Y7"/>
<dbReference type="InterPro" id="IPR045090">
    <property type="entry name" value="Pept_M3A_M3B"/>
</dbReference>
<dbReference type="PANTHER" id="PTHR11804:SF84">
    <property type="entry name" value="SACCHAROLYSIN"/>
    <property type="match status" value="1"/>
</dbReference>
<dbReference type="GO" id="GO:0006508">
    <property type="term" value="P:proteolysis"/>
    <property type="evidence" value="ECO:0007669"/>
    <property type="project" value="UniProtKB-KW"/>
</dbReference>
<dbReference type="CDD" id="cd06455">
    <property type="entry name" value="M3A_TOP"/>
    <property type="match status" value="1"/>
</dbReference>
<evidence type="ECO:0000313" key="11">
    <source>
        <dbReference type="EMBL" id="KAJ8994869.1"/>
    </source>
</evidence>
<evidence type="ECO:0000256" key="3">
    <source>
        <dbReference type="ARBA" id="ARBA00022490"/>
    </source>
</evidence>
<comment type="caution">
    <text evidence="11">The sequence shown here is derived from an EMBL/GenBank/DDBJ whole genome shotgun (WGS) entry which is preliminary data.</text>
</comment>
<gene>
    <name evidence="11" type="primary">PRD1</name>
    <name evidence="11" type="ORF">HRR80_001567</name>
</gene>
<evidence type="ECO:0000256" key="4">
    <source>
        <dbReference type="ARBA" id="ARBA00022670"/>
    </source>
</evidence>
<evidence type="ECO:0000256" key="7">
    <source>
        <dbReference type="ARBA" id="ARBA00022833"/>
    </source>
</evidence>
<dbReference type="FunFam" id="3.40.390.10:FF:000006">
    <property type="entry name" value="Thimet oligopeptidase 1"/>
    <property type="match status" value="1"/>
</dbReference>
<dbReference type="InterPro" id="IPR024080">
    <property type="entry name" value="Neurolysin/TOP_N"/>
</dbReference>
<comment type="cofactor">
    <cofactor evidence="9">
        <name>Zn(2+)</name>
        <dbReference type="ChEBI" id="CHEBI:29105"/>
    </cofactor>
    <text evidence="9">Binds 1 zinc ion.</text>
</comment>
<evidence type="ECO:0000256" key="8">
    <source>
        <dbReference type="ARBA" id="ARBA00023049"/>
    </source>
</evidence>
<dbReference type="GO" id="GO:0005758">
    <property type="term" value="C:mitochondrial intermembrane space"/>
    <property type="evidence" value="ECO:0007669"/>
    <property type="project" value="TreeGrafter"/>
</dbReference>
<keyword evidence="5 9" id="KW-0479">Metal-binding</keyword>
<dbReference type="GO" id="GO:0046872">
    <property type="term" value="F:metal ion binding"/>
    <property type="evidence" value="ECO:0007669"/>
    <property type="project" value="UniProtKB-UniRule"/>
</dbReference>
<dbReference type="SUPFAM" id="SSF55486">
    <property type="entry name" value="Metalloproteases ('zincins'), catalytic domain"/>
    <property type="match status" value="1"/>
</dbReference>
<comment type="similarity">
    <text evidence="2 9">Belongs to the peptidase M3 family.</text>
</comment>
<comment type="subcellular location">
    <subcellularLocation>
        <location evidence="1">Cytoplasm</location>
    </subcellularLocation>
</comment>
<dbReference type="FunFam" id="1.20.1050.40:FF:000001">
    <property type="entry name" value="Thimet oligopeptidase 1"/>
    <property type="match status" value="1"/>
</dbReference>
<dbReference type="Pfam" id="PF01432">
    <property type="entry name" value="Peptidase_M3"/>
    <property type="match status" value="1"/>
</dbReference>
<accession>A0AAN6F1Y7</accession>
<keyword evidence="7 9" id="KW-0862">Zinc</keyword>
<dbReference type="InterPro" id="IPR001567">
    <property type="entry name" value="Pept_M3A_M3B_dom"/>
</dbReference>
<sequence>MAGDTFRKPPQAPPLFTATPESVIEDTKKLLDTSRKITDDIVASVQAKDASFHNVLLPMAHDENKQSLKAHILGFYQSVSTDQSLRDASTEAEKLMDDFSIEAAMREDVFKLVDAALKRGDKLDPESQRLLEKEHKGFVRNGLNIPAGPKRDRFKEIKKRLSSLSIAFSKNLNEENGGLWFTAEELNGVPEDVISLLKKEGDKYWLTFKYPDLFPTLKYATNSATRQKVFIANENKCNQNVPLFREAILLRDEAARLLGYPNHAAFRIEDKMAKTPETVDDFLGDLRNRLSQGGLDEIETLKALKKSDLESRNEKFDGRYYLWDHRFYDRMMEEKDYQLDQQLISEYFPLQTTIKGMLEIFEQLFGLEFVEVVGEDRDAISASGKGSDIVWHDEVQVFSVWDDEGEGSGFVGYLYLDLFPRTGKYGHAANFNLQPGFITENGTRRYPATALVCNFSKPTAKKPSLLKHDEVTTLFHELGHGIHDLVARTTYSRFHGTNTVRDFVEAPSQMLENWCWTPSQLKSLSRHYSTLSPDYYSSWREAQGIDATSKKPEERIPDDLIEKLIKTKNLNGALFNLRQLHFGIFDMTIHEAKDHESLEAMNISETYNYLRKDISKIDGPEALGQGYGWGNGQATFGHLMGGYDAGYYGYLSSQVYSTDMFYSVFKKNPMDPKEGRRYRYTVLEKGGSQDEMKTLIEFLGREPKTDAFYEELGLTKGTQSGATTAS</sequence>
<dbReference type="InterPro" id="IPR024077">
    <property type="entry name" value="Neurolysin/TOP_dom2"/>
</dbReference>
<dbReference type="EMBL" id="JAJGCB010000002">
    <property type="protein sequence ID" value="KAJ8994869.1"/>
    <property type="molecule type" value="Genomic_DNA"/>
</dbReference>
<dbReference type="GO" id="GO:0004222">
    <property type="term" value="F:metalloendopeptidase activity"/>
    <property type="evidence" value="ECO:0007669"/>
    <property type="project" value="UniProtKB-EC"/>
</dbReference>
<dbReference type="EC" id="3.4.24.37" evidence="11"/>
<dbReference type="Gene3D" id="1.10.1370.10">
    <property type="entry name" value="Neurolysin, domain 3"/>
    <property type="match status" value="1"/>
</dbReference>
<dbReference type="PANTHER" id="PTHR11804">
    <property type="entry name" value="PROTEASE M3 THIMET OLIGOPEPTIDASE-RELATED"/>
    <property type="match status" value="1"/>
</dbReference>
<evidence type="ECO:0000256" key="9">
    <source>
        <dbReference type="RuleBase" id="RU003435"/>
    </source>
</evidence>
<reference evidence="11" key="1">
    <citation type="submission" date="2023-01" db="EMBL/GenBank/DDBJ databases">
        <title>Exophiala dermititidis isolated from Cystic Fibrosis Patient.</title>
        <authorList>
            <person name="Kurbessoian T."/>
            <person name="Crocker A."/>
            <person name="Murante D."/>
            <person name="Hogan D.A."/>
            <person name="Stajich J.E."/>
        </authorList>
    </citation>
    <scope>NUCLEOTIDE SEQUENCE</scope>
    <source>
        <strain evidence="11">Ex8</strain>
    </source>
</reference>
<keyword evidence="3" id="KW-0963">Cytoplasm</keyword>
<organism evidence="11 12">
    <name type="scientific">Exophiala dermatitidis</name>
    <name type="common">Black yeast-like fungus</name>
    <name type="synonym">Wangiella dermatitidis</name>
    <dbReference type="NCBI Taxonomy" id="5970"/>
    <lineage>
        <taxon>Eukaryota</taxon>
        <taxon>Fungi</taxon>
        <taxon>Dikarya</taxon>
        <taxon>Ascomycota</taxon>
        <taxon>Pezizomycotina</taxon>
        <taxon>Eurotiomycetes</taxon>
        <taxon>Chaetothyriomycetidae</taxon>
        <taxon>Chaetothyriales</taxon>
        <taxon>Herpotrichiellaceae</taxon>
        <taxon>Exophiala</taxon>
    </lineage>
</organism>
<keyword evidence="8 9" id="KW-0482">Metalloprotease</keyword>
<evidence type="ECO:0000256" key="5">
    <source>
        <dbReference type="ARBA" id="ARBA00022723"/>
    </source>
</evidence>
<dbReference type="Proteomes" id="UP001161757">
    <property type="component" value="Unassembled WGS sequence"/>
</dbReference>
<protein>
    <submittedName>
        <fullName evidence="11">Metalloendopeptidase</fullName>
        <ecNumber evidence="11">3.4.24.37</ecNumber>
    </submittedName>
</protein>
<keyword evidence="4 9" id="KW-0645">Protease</keyword>
<keyword evidence="6 9" id="KW-0378">Hydrolase</keyword>
<dbReference type="InterPro" id="IPR024079">
    <property type="entry name" value="MetalloPept_cat_dom_sf"/>
</dbReference>